<keyword evidence="1" id="KW-0560">Oxidoreductase</keyword>
<evidence type="ECO:0000256" key="2">
    <source>
        <dbReference type="ARBA" id="ARBA00023194"/>
    </source>
</evidence>
<dbReference type="Proteomes" id="UP001178507">
    <property type="component" value="Unassembled WGS sequence"/>
</dbReference>
<feature type="domain" description="TauD/TfdA-like" evidence="4">
    <location>
        <begin position="5"/>
        <end position="228"/>
    </location>
</feature>
<accession>A0AA36NEN2</accession>
<dbReference type="Pfam" id="PF02668">
    <property type="entry name" value="TauD"/>
    <property type="match status" value="1"/>
</dbReference>
<dbReference type="GO" id="GO:0016491">
    <property type="term" value="F:oxidoreductase activity"/>
    <property type="evidence" value="ECO:0007669"/>
    <property type="project" value="UniProtKB-KW"/>
</dbReference>
<dbReference type="EMBL" id="CAUJNA010003496">
    <property type="protein sequence ID" value="CAJ1403444.1"/>
    <property type="molecule type" value="Genomic_DNA"/>
</dbReference>
<evidence type="ECO:0000259" key="4">
    <source>
        <dbReference type="Pfam" id="PF02668"/>
    </source>
</evidence>
<organism evidence="5 6">
    <name type="scientific">Effrenium voratum</name>
    <dbReference type="NCBI Taxonomy" id="2562239"/>
    <lineage>
        <taxon>Eukaryota</taxon>
        <taxon>Sar</taxon>
        <taxon>Alveolata</taxon>
        <taxon>Dinophyceae</taxon>
        <taxon>Suessiales</taxon>
        <taxon>Symbiodiniaceae</taxon>
        <taxon>Effrenium</taxon>
    </lineage>
</organism>
<dbReference type="InterPro" id="IPR050411">
    <property type="entry name" value="AlphaKG_dependent_hydroxylases"/>
</dbReference>
<keyword evidence="2" id="KW-0045">Antibiotic biosynthesis</keyword>
<dbReference type="AlphaFoldDB" id="A0AA36NEN2"/>
<feature type="region of interest" description="Disordered" evidence="3">
    <location>
        <begin position="239"/>
        <end position="269"/>
    </location>
</feature>
<name>A0AA36NEN2_9DINO</name>
<dbReference type="PANTHER" id="PTHR10696:SF56">
    <property type="entry name" value="TAUD_TFDA-LIKE DOMAIN-CONTAINING PROTEIN"/>
    <property type="match status" value="1"/>
</dbReference>
<evidence type="ECO:0000256" key="1">
    <source>
        <dbReference type="ARBA" id="ARBA00023002"/>
    </source>
</evidence>
<dbReference type="PANTHER" id="PTHR10696">
    <property type="entry name" value="GAMMA-BUTYROBETAINE HYDROXYLASE-RELATED"/>
    <property type="match status" value="1"/>
</dbReference>
<protein>
    <recommendedName>
        <fullName evidence="4">TauD/TfdA-like domain-containing protein</fullName>
    </recommendedName>
</protein>
<dbReference type="InterPro" id="IPR042098">
    <property type="entry name" value="TauD-like_sf"/>
</dbReference>
<dbReference type="SUPFAM" id="SSF51197">
    <property type="entry name" value="Clavaminate synthase-like"/>
    <property type="match status" value="1"/>
</dbReference>
<keyword evidence="6" id="KW-1185">Reference proteome</keyword>
<reference evidence="5" key="1">
    <citation type="submission" date="2023-08" db="EMBL/GenBank/DDBJ databases">
        <authorList>
            <person name="Chen Y."/>
            <person name="Shah S."/>
            <person name="Dougan E. K."/>
            <person name="Thang M."/>
            <person name="Chan C."/>
        </authorList>
    </citation>
    <scope>NUCLEOTIDE SEQUENCE</scope>
</reference>
<dbReference type="GO" id="GO:0017000">
    <property type="term" value="P:antibiotic biosynthetic process"/>
    <property type="evidence" value="ECO:0007669"/>
    <property type="project" value="UniProtKB-KW"/>
</dbReference>
<proteinExistence type="predicted"/>
<dbReference type="InterPro" id="IPR003819">
    <property type="entry name" value="TauD/TfdA-like"/>
</dbReference>
<evidence type="ECO:0000313" key="6">
    <source>
        <dbReference type="Proteomes" id="UP001178507"/>
    </source>
</evidence>
<comment type="caution">
    <text evidence="5">The sequence shown here is derived from an EMBL/GenBank/DDBJ whole genome shotgun (WGS) entry which is preliminary data.</text>
</comment>
<gene>
    <name evidence="5" type="ORF">EVOR1521_LOCUS26115</name>
</gene>
<evidence type="ECO:0000313" key="5">
    <source>
        <dbReference type="EMBL" id="CAJ1403444.1"/>
    </source>
</evidence>
<evidence type="ECO:0000256" key="3">
    <source>
        <dbReference type="SAM" id="MobiDB-lite"/>
    </source>
</evidence>
<dbReference type="Gene3D" id="3.60.130.10">
    <property type="entry name" value="Clavaminate synthase-like"/>
    <property type="match status" value="1"/>
</dbReference>
<sequence>MAHVLRALELNGCCILEDCGTSQEAAAALPARIFGSPGLLGSPAPAEVSEQVLAARGIAKDDNFRAHTDGHAYGDKFPDYFLLLCSVASDVGGGNFLIDGYALLEDLASEPDTAWVPPALAERSVNQTSRLPSVTPVLVFGPGGRRALRCRLPGPPMAFAAQRVSEASETPDEDAKMLAIYHEAIQKAADRAERVFLRPGDALVVDNYRMFHGRDPYTDPRRLLWRCWIWTTASRGLPEVPENELQSTPGNAAGIVQPDEGPSKRQRGE</sequence>